<protein>
    <submittedName>
        <fullName evidence="2">Uncharacterized protein</fullName>
    </submittedName>
</protein>
<dbReference type="Proteomes" id="UP000736787">
    <property type="component" value="Unassembled WGS sequence"/>
</dbReference>
<organism evidence="2 5">
    <name type="scientific">Phytophthora cactorum</name>
    <dbReference type="NCBI Taxonomy" id="29920"/>
    <lineage>
        <taxon>Eukaryota</taxon>
        <taxon>Sar</taxon>
        <taxon>Stramenopiles</taxon>
        <taxon>Oomycota</taxon>
        <taxon>Peronosporomycetes</taxon>
        <taxon>Peronosporales</taxon>
        <taxon>Peronosporaceae</taxon>
        <taxon>Phytophthora</taxon>
    </lineage>
</organism>
<dbReference type="Proteomes" id="UP000735874">
    <property type="component" value="Unassembled WGS sequence"/>
</dbReference>
<evidence type="ECO:0000256" key="1">
    <source>
        <dbReference type="SAM" id="Phobius"/>
    </source>
</evidence>
<evidence type="ECO:0000313" key="2">
    <source>
        <dbReference type="EMBL" id="KAG2860236.1"/>
    </source>
</evidence>
<name>A0A8T0ZE92_9STRA</name>
<dbReference type="Proteomes" id="UP000760860">
    <property type="component" value="Unassembled WGS sequence"/>
</dbReference>
<keyword evidence="1" id="KW-0812">Transmembrane</keyword>
<comment type="caution">
    <text evidence="2">The sequence shown here is derived from an EMBL/GenBank/DDBJ whole genome shotgun (WGS) entry which is preliminary data.</text>
</comment>
<keyword evidence="1" id="KW-1133">Transmembrane helix</keyword>
<dbReference type="EMBL" id="RCMG01000190">
    <property type="protein sequence ID" value="KAG2860236.1"/>
    <property type="molecule type" value="Genomic_DNA"/>
</dbReference>
<dbReference type="EMBL" id="RCMV01000143">
    <property type="protein sequence ID" value="KAG3223494.1"/>
    <property type="molecule type" value="Genomic_DNA"/>
</dbReference>
<accession>A0A8T0ZE92</accession>
<reference evidence="2" key="1">
    <citation type="submission" date="2018-10" db="EMBL/GenBank/DDBJ databases">
        <title>Effector identification in a new, highly contiguous assembly of the strawberry crown rot pathogen Phytophthora cactorum.</title>
        <authorList>
            <person name="Armitage A.D."/>
            <person name="Nellist C.F."/>
            <person name="Bates H."/>
            <person name="Vickerstaff R.J."/>
            <person name="Harrison R.J."/>
        </authorList>
    </citation>
    <scope>NUCLEOTIDE SEQUENCE</scope>
    <source>
        <strain evidence="2">15-7</strain>
        <strain evidence="3">4040</strain>
        <strain evidence="4">P421</strain>
    </source>
</reference>
<feature type="transmembrane region" description="Helical" evidence="1">
    <location>
        <begin position="68"/>
        <end position="90"/>
    </location>
</feature>
<evidence type="ECO:0000313" key="3">
    <source>
        <dbReference type="EMBL" id="KAG2945525.1"/>
    </source>
</evidence>
<evidence type="ECO:0000313" key="4">
    <source>
        <dbReference type="EMBL" id="KAG3223494.1"/>
    </source>
</evidence>
<keyword evidence="1" id="KW-0472">Membrane</keyword>
<proteinExistence type="predicted"/>
<dbReference type="EMBL" id="RCMK01000180">
    <property type="protein sequence ID" value="KAG2945525.1"/>
    <property type="molecule type" value="Genomic_DNA"/>
</dbReference>
<dbReference type="AlphaFoldDB" id="A0A8T0ZE92"/>
<sequence>MLFTALLFGNCPDDDYARVIQSLETGASLDMTQFPRGCQTLENAPQAVGRIPIRTYLDSVFDIRHDDIHYYMLINIVIILVLRFLALRFINHQKK</sequence>
<gene>
    <name evidence="2" type="ORF">PC113_g8233</name>
    <name evidence="3" type="ORF">PC117_g8362</name>
    <name evidence="4" type="ORF">PC129_g5826</name>
</gene>
<evidence type="ECO:0000313" key="5">
    <source>
        <dbReference type="Proteomes" id="UP000735874"/>
    </source>
</evidence>